<keyword evidence="4 9" id="KW-1133">Transmembrane helix</keyword>
<keyword evidence="5 9" id="KW-0472">Membrane</keyword>
<organism evidence="10 11">
    <name type="scientific">Lophiotrema nucula</name>
    <dbReference type="NCBI Taxonomy" id="690887"/>
    <lineage>
        <taxon>Eukaryota</taxon>
        <taxon>Fungi</taxon>
        <taxon>Dikarya</taxon>
        <taxon>Ascomycota</taxon>
        <taxon>Pezizomycotina</taxon>
        <taxon>Dothideomycetes</taxon>
        <taxon>Pleosporomycetidae</taxon>
        <taxon>Pleosporales</taxon>
        <taxon>Lophiotremataceae</taxon>
        <taxon>Lophiotrema</taxon>
    </lineage>
</organism>
<dbReference type="PRINTS" id="PR00213">
    <property type="entry name" value="MYELINP0"/>
</dbReference>
<evidence type="ECO:0000313" key="11">
    <source>
        <dbReference type="Proteomes" id="UP000799770"/>
    </source>
</evidence>
<keyword evidence="11" id="KW-1185">Reference proteome</keyword>
<evidence type="ECO:0008006" key="12">
    <source>
        <dbReference type="Google" id="ProtNLM"/>
    </source>
</evidence>
<accession>A0A6A5ZEK7</accession>
<dbReference type="Gene3D" id="1.20.5.510">
    <property type="entry name" value="Single helix bin"/>
    <property type="match status" value="1"/>
</dbReference>
<comment type="subcellular location">
    <subcellularLocation>
        <location evidence="1">Membrane</location>
        <topology evidence="1">Single-pass membrane protein</topology>
    </subcellularLocation>
</comment>
<evidence type="ECO:0000313" key="10">
    <source>
        <dbReference type="EMBL" id="KAF2116891.1"/>
    </source>
</evidence>
<evidence type="ECO:0000256" key="4">
    <source>
        <dbReference type="ARBA" id="ARBA00022989"/>
    </source>
</evidence>
<protein>
    <recommendedName>
        <fullName evidence="12">Mid2 domain-containing protein</fullName>
    </recommendedName>
</protein>
<evidence type="ECO:0000256" key="9">
    <source>
        <dbReference type="SAM" id="Phobius"/>
    </source>
</evidence>
<feature type="transmembrane region" description="Helical" evidence="9">
    <location>
        <begin position="125"/>
        <end position="148"/>
    </location>
</feature>
<evidence type="ECO:0000256" key="2">
    <source>
        <dbReference type="ARBA" id="ARBA00022692"/>
    </source>
</evidence>
<keyword evidence="6" id="KW-1015">Disulfide bond</keyword>
<feature type="region of interest" description="Disordered" evidence="8">
    <location>
        <begin position="93"/>
        <end position="122"/>
    </location>
</feature>
<dbReference type="GO" id="GO:0071944">
    <property type="term" value="C:cell periphery"/>
    <property type="evidence" value="ECO:0007669"/>
    <property type="project" value="UniProtKB-ARBA"/>
</dbReference>
<dbReference type="AlphaFoldDB" id="A0A6A5ZEK7"/>
<name>A0A6A5ZEK7_9PLEO</name>
<dbReference type="PANTHER" id="PTHR15549">
    <property type="entry name" value="PAIRED IMMUNOGLOBULIN-LIKE TYPE 2 RECEPTOR"/>
    <property type="match status" value="1"/>
</dbReference>
<proteinExistence type="predicted"/>
<keyword evidence="2 9" id="KW-0812">Transmembrane</keyword>
<sequence length="214" mass="22088">MEVLVPDGNDEGDEEACDDQNYGLRLIDLSRLAWTSQYGGPASGGDSAFQVPKVVYDAIGGNEQGSATQTAPAAGFETADLASLFQRANLTSFASGTTGPSPAGNTSPSSSTSTSTPKTSSNTGAIAGGVVGGIAGVTIVVGIVCFLLKRRKKTQRAEMAGIPAAYEVDAQSGRAELGGDRQWPAPKPVVYEMYSEHAQTSPLGHNPRHGPVEM</sequence>
<dbReference type="OrthoDB" id="10251809at2759"/>
<feature type="compositionally biased region" description="Low complexity" evidence="8">
    <location>
        <begin position="95"/>
        <end position="122"/>
    </location>
</feature>
<keyword evidence="3" id="KW-0732">Signal</keyword>
<gene>
    <name evidence="10" type="ORF">BDV96DRAFT_573041</name>
</gene>
<evidence type="ECO:0000256" key="8">
    <source>
        <dbReference type="SAM" id="MobiDB-lite"/>
    </source>
</evidence>
<evidence type="ECO:0000256" key="3">
    <source>
        <dbReference type="ARBA" id="ARBA00022729"/>
    </source>
</evidence>
<dbReference type="InterPro" id="IPR000920">
    <property type="entry name" value="Myelin_P0-rel"/>
</dbReference>
<keyword evidence="7" id="KW-0393">Immunoglobulin domain</keyword>
<dbReference type="InterPro" id="IPR051694">
    <property type="entry name" value="Immunoregulatory_rcpt-like"/>
</dbReference>
<evidence type="ECO:0000256" key="1">
    <source>
        <dbReference type="ARBA" id="ARBA00004167"/>
    </source>
</evidence>
<evidence type="ECO:0000256" key="5">
    <source>
        <dbReference type="ARBA" id="ARBA00023136"/>
    </source>
</evidence>
<dbReference type="GO" id="GO:0016020">
    <property type="term" value="C:membrane"/>
    <property type="evidence" value="ECO:0007669"/>
    <property type="project" value="UniProtKB-SubCell"/>
</dbReference>
<reference evidence="10" key="1">
    <citation type="journal article" date="2020" name="Stud. Mycol.">
        <title>101 Dothideomycetes genomes: a test case for predicting lifestyles and emergence of pathogens.</title>
        <authorList>
            <person name="Haridas S."/>
            <person name="Albert R."/>
            <person name="Binder M."/>
            <person name="Bloem J."/>
            <person name="Labutti K."/>
            <person name="Salamov A."/>
            <person name="Andreopoulos B."/>
            <person name="Baker S."/>
            <person name="Barry K."/>
            <person name="Bills G."/>
            <person name="Bluhm B."/>
            <person name="Cannon C."/>
            <person name="Castanera R."/>
            <person name="Culley D."/>
            <person name="Daum C."/>
            <person name="Ezra D."/>
            <person name="Gonzalez J."/>
            <person name="Henrissat B."/>
            <person name="Kuo A."/>
            <person name="Liang C."/>
            <person name="Lipzen A."/>
            <person name="Lutzoni F."/>
            <person name="Magnuson J."/>
            <person name="Mondo S."/>
            <person name="Nolan M."/>
            <person name="Ohm R."/>
            <person name="Pangilinan J."/>
            <person name="Park H.-J."/>
            <person name="Ramirez L."/>
            <person name="Alfaro M."/>
            <person name="Sun H."/>
            <person name="Tritt A."/>
            <person name="Yoshinaga Y."/>
            <person name="Zwiers L.-H."/>
            <person name="Turgeon B."/>
            <person name="Goodwin S."/>
            <person name="Spatafora J."/>
            <person name="Crous P."/>
            <person name="Grigoriev I."/>
        </authorList>
    </citation>
    <scope>NUCLEOTIDE SEQUENCE</scope>
    <source>
        <strain evidence="10">CBS 627.86</strain>
    </source>
</reference>
<dbReference type="Proteomes" id="UP000799770">
    <property type="component" value="Unassembled WGS sequence"/>
</dbReference>
<evidence type="ECO:0000256" key="7">
    <source>
        <dbReference type="ARBA" id="ARBA00023319"/>
    </source>
</evidence>
<dbReference type="EMBL" id="ML977320">
    <property type="protein sequence ID" value="KAF2116891.1"/>
    <property type="molecule type" value="Genomic_DNA"/>
</dbReference>
<evidence type="ECO:0000256" key="6">
    <source>
        <dbReference type="ARBA" id="ARBA00023157"/>
    </source>
</evidence>
<dbReference type="PANTHER" id="PTHR15549:SF27">
    <property type="entry name" value="CHITIN-BINDING TYPE-1 DOMAIN-CONTAINING PROTEIN"/>
    <property type="match status" value="1"/>
</dbReference>